<organism evidence="1 2">
    <name type="scientific">Pseudomonas aeruginosa</name>
    <dbReference type="NCBI Taxonomy" id="287"/>
    <lineage>
        <taxon>Bacteria</taxon>
        <taxon>Pseudomonadati</taxon>
        <taxon>Pseudomonadota</taxon>
        <taxon>Gammaproteobacteria</taxon>
        <taxon>Pseudomonadales</taxon>
        <taxon>Pseudomonadaceae</taxon>
        <taxon>Pseudomonas</taxon>
    </lineage>
</organism>
<comment type="caution">
    <text evidence="1">The sequence shown here is derived from an EMBL/GenBank/DDBJ whole genome shotgun (WGS) entry which is preliminary data.</text>
</comment>
<dbReference type="RefSeq" id="WP_065327495.1">
    <property type="nucleotide sequence ID" value="NZ_NFFZ01000004.1"/>
</dbReference>
<proteinExistence type="predicted"/>
<accession>A0A241XSR7</accession>
<protein>
    <submittedName>
        <fullName evidence="1">Uncharacterized protein</fullName>
    </submittedName>
</protein>
<evidence type="ECO:0000313" key="1">
    <source>
        <dbReference type="EMBL" id="OTI63196.1"/>
    </source>
</evidence>
<dbReference type="EMBL" id="NFFZ01000004">
    <property type="protein sequence ID" value="OTI63196.1"/>
    <property type="molecule type" value="Genomic_DNA"/>
</dbReference>
<gene>
    <name evidence="1" type="ORF">CAZ10_10195</name>
</gene>
<evidence type="ECO:0000313" key="2">
    <source>
        <dbReference type="Proteomes" id="UP000194857"/>
    </source>
</evidence>
<sequence length="61" mass="6969">MNAEQRKAAIANRVRRARNHNHQAILYRANGDRKNAGQFVGKRDGYMAIARALKAEAWHQP</sequence>
<dbReference type="AlphaFoldDB" id="A0A241XSR7"/>
<reference evidence="1 2" key="1">
    <citation type="submission" date="2017-05" db="EMBL/GenBank/DDBJ databases">
        <authorList>
            <person name="Song R."/>
            <person name="Chenine A.L."/>
            <person name="Ruprecht R.M."/>
        </authorList>
    </citation>
    <scope>NUCLEOTIDE SEQUENCE [LARGE SCALE GENOMIC DNA]</scope>
    <source>
        <strain evidence="1 2">S567_C10_BS</strain>
    </source>
</reference>
<name>A0A241XSR7_PSEAI</name>
<dbReference type="Proteomes" id="UP000194857">
    <property type="component" value="Unassembled WGS sequence"/>
</dbReference>